<dbReference type="InterPro" id="IPR003538">
    <property type="entry name" value="TonB"/>
</dbReference>
<dbReference type="AlphaFoldDB" id="A0A382TPK3"/>
<evidence type="ECO:0000256" key="2">
    <source>
        <dbReference type="ARBA" id="ARBA00022692"/>
    </source>
</evidence>
<dbReference type="PRINTS" id="PR01374">
    <property type="entry name" value="TONBPROTEIN"/>
</dbReference>
<proteinExistence type="predicted"/>
<dbReference type="SUPFAM" id="SSF74653">
    <property type="entry name" value="TolA/TonB C-terminal domain"/>
    <property type="match status" value="1"/>
</dbReference>
<feature type="non-terminal residue" evidence="7">
    <location>
        <position position="299"/>
    </location>
</feature>
<feature type="domain" description="TonB C-terminal" evidence="6">
    <location>
        <begin position="39"/>
        <end position="136"/>
    </location>
</feature>
<evidence type="ECO:0000259" key="6">
    <source>
        <dbReference type="PROSITE" id="PS52015"/>
    </source>
</evidence>
<sequence length="299" mass="33800">MKKLILIAGLLLAANGHTHDELFPACPSPHPAHPQTIEETIIPPKALYKKTPVYPNRALMRGMEGVVILEYTVNTEGRVVDEVAIGSTGTSFTIEAEKAVRKFLYEPAIDTKTNLPIEYQLKHKITFEMGKYKGYESDSLESWGMFYDSDILDFNGGELTRLLYNIEKMNNKTAIKKIDEHLEEAENEFEKAVLLFQRAGKKQDGKPPDIEGMKKDLDAVFALLGQLNEFDPNVIFLQAYTVDALSGVYLDQQDDWKAASLLRPFLEKAWSQYAPKQTYDAYINLAIAAFNLNNFCVSY</sequence>
<keyword evidence="2" id="KW-0812">Transmembrane</keyword>
<accession>A0A382TPK3</accession>
<dbReference type="GO" id="GO:0015891">
    <property type="term" value="P:siderophore transport"/>
    <property type="evidence" value="ECO:0007669"/>
    <property type="project" value="InterPro"/>
</dbReference>
<dbReference type="EMBL" id="UINC01138214">
    <property type="protein sequence ID" value="SVD24016.1"/>
    <property type="molecule type" value="Genomic_DNA"/>
</dbReference>
<dbReference type="InterPro" id="IPR006260">
    <property type="entry name" value="TonB/TolA_C"/>
</dbReference>
<evidence type="ECO:0000256" key="3">
    <source>
        <dbReference type="ARBA" id="ARBA00022989"/>
    </source>
</evidence>
<dbReference type="InterPro" id="IPR037682">
    <property type="entry name" value="TonB_C"/>
</dbReference>
<dbReference type="GO" id="GO:0055085">
    <property type="term" value="P:transmembrane transport"/>
    <property type="evidence" value="ECO:0007669"/>
    <property type="project" value="InterPro"/>
</dbReference>
<gene>
    <name evidence="7" type="ORF">METZ01_LOCUS376870</name>
</gene>
<name>A0A382TPK3_9ZZZZ</name>
<comment type="subcellular location">
    <subcellularLocation>
        <location evidence="1">Membrane</location>
        <topology evidence="1">Single-pass membrane protein</topology>
    </subcellularLocation>
</comment>
<dbReference type="PROSITE" id="PS52015">
    <property type="entry name" value="TONB_CTD"/>
    <property type="match status" value="1"/>
</dbReference>
<keyword evidence="4" id="KW-0472">Membrane</keyword>
<feature type="coiled-coil region" evidence="5">
    <location>
        <begin position="168"/>
        <end position="202"/>
    </location>
</feature>
<dbReference type="Pfam" id="PF03544">
    <property type="entry name" value="TonB_C"/>
    <property type="match status" value="1"/>
</dbReference>
<protein>
    <recommendedName>
        <fullName evidence="6">TonB C-terminal domain-containing protein</fullName>
    </recommendedName>
</protein>
<organism evidence="7">
    <name type="scientific">marine metagenome</name>
    <dbReference type="NCBI Taxonomy" id="408172"/>
    <lineage>
        <taxon>unclassified sequences</taxon>
        <taxon>metagenomes</taxon>
        <taxon>ecological metagenomes</taxon>
    </lineage>
</organism>
<dbReference type="GO" id="GO:0030288">
    <property type="term" value="C:outer membrane-bounded periplasmic space"/>
    <property type="evidence" value="ECO:0007669"/>
    <property type="project" value="InterPro"/>
</dbReference>
<dbReference type="Gene3D" id="3.30.1150.10">
    <property type="match status" value="1"/>
</dbReference>
<reference evidence="7" key="1">
    <citation type="submission" date="2018-05" db="EMBL/GenBank/DDBJ databases">
        <authorList>
            <person name="Lanie J.A."/>
            <person name="Ng W.-L."/>
            <person name="Kazmierczak K.M."/>
            <person name="Andrzejewski T.M."/>
            <person name="Davidsen T.M."/>
            <person name="Wayne K.J."/>
            <person name="Tettelin H."/>
            <person name="Glass J.I."/>
            <person name="Rusch D."/>
            <person name="Podicherti R."/>
            <person name="Tsui H.-C.T."/>
            <person name="Winkler M.E."/>
        </authorList>
    </citation>
    <scope>NUCLEOTIDE SEQUENCE</scope>
</reference>
<evidence type="ECO:0000313" key="7">
    <source>
        <dbReference type="EMBL" id="SVD24016.1"/>
    </source>
</evidence>
<evidence type="ECO:0000256" key="1">
    <source>
        <dbReference type="ARBA" id="ARBA00004167"/>
    </source>
</evidence>
<keyword evidence="3" id="KW-1133">Transmembrane helix</keyword>
<dbReference type="GO" id="GO:0031992">
    <property type="term" value="F:energy transducer activity"/>
    <property type="evidence" value="ECO:0007669"/>
    <property type="project" value="InterPro"/>
</dbReference>
<evidence type="ECO:0000256" key="5">
    <source>
        <dbReference type="SAM" id="Coils"/>
    </source>
</evidence>
<evidence type="ECO:0000256" key="4">
    <source>
        <dbReference type="ARBA" id="ARBA00023136"/>
    </source>
</evidence>
<dbReference type="NCBIfam" id="TIGR01352">
    <property type="entry name" value="tonB_Cterm"/>
    <property type="match status" value="1"/>
</dbReference>
<dbReference type="GO" id="GO:0016020">
    <property type="term" value="C:membrane"/>
    <property type="evidence" value="ECO:0007669"/>
    <property type="project" value="UniProtKB-SubCell"/>
</dbReference>
<keyword evidence="5" id="KW-0175">Coiled coil</keyword>